<organism evidence="15 16">
    <name type="scientific">Chionoecetes opilio</name>
    <name type="common">Atlantic snow crab</name>
    <name type="synonym">Cancer opilio</name>
    <dbReference type="NCBI Taxonomy" id="41210"/>
    <lineage>
        <taxon>Eukaryota</taxon>
        <taxon>Metazoa</taxon>
        <taxon>Ecdysozoa</taxon>
        <taxon>Arthropoda</taxon>
        <taxon>Crustacea</taxon>
        <taxon>Multicrustacea</taxon>
        <taxon>Malacostraca</taxon>
        <taxon>Eumalacostraca</taxon>
        <taxon>Eucarida</taxon>
        <taxon>Decapoda</taxon>
        <taxon>Pleocyemata</taxon>
        <taxon>Brachyura</taxon>
        <taxon>Eubrachyura</taxon>
        <taxon>Majoidea</taxon>
        <taxon>Majidae</taxon>
        <taxon>Chionoecetes</taxon>
    </lineage>
</organism>
<dbReference type="GO" id="GO:0035312">
    <property type="term" value="F:5'-3' DNA exonuclease activity"/>
    <property type="evidence" value="ECO:0007669"/>
    <property type="project" value="TreeGrafter"/>
</dbReference>
<keyword evidence="10" id="KW-0539">Nucleus</keyword>
<evidence type="ECO:0000256" key="10">
    <source>
        <dbReference type="ARBA" id="ARBA00023242"/>
    </source>
</evidence>
<accession>A0A8J5CJT2</accession>
<dbReference type="GO" id="GO:0006310">
    <property type="term" value="P:DNA recombination"/>
    <property type="evidence" value="ECO:0007669"/>
    <property type="project" value="UniProtKB-KW"/>
</dbReference>
<dbReference type="Gene3D" id="3.40.50.12650">
    <property type="match status" value="1"/>
</dbReference>
<evidence type="ECO:0000256" key="11">
    <source>
        <dbReference type="ARBA" id="ARBA00039759"/>
    </source>
</evidence>
<keyword evidence="5" id="KW-0227">DNA damage</keyword>
<comment type="similarity">
    <text evidence="2">Belongs to the DNA repair metallo-beta-lactamase (DRMBL) family.</text>
</comment>
<dbReference type="GO" id="GO:0005634">
    <property type="term" value="C:nucleus"/>
    <property type="evidence" value="ECO:0007669"/>
    <property type="project" value="UniProtKB-SubCell"/>
</dbReference>
<feature type="region of interest" description="Disordered" evidence="13">
    <location>
        <begin position="449"/>
        <end position="517"/>
    </location>
</feature>
<gene>
    <name evidence="15" type="primary">DCLRE1C_1</name>
    <name evidence="15" type="ORF">GWK47_042481</name>
</gene>
<evidence type="ECO:0000256" key="12">
    <source>
        <dbReference type="ARBA" id="ARBA00042677"/>
    </source>
</evidence>
<evidence type="ECO:0000256" key="13">
    <source>
        <dbReference type="SAM" id="MobiDB-lite"/>
    </source>
</evidence>
<evidence type="ECO:0000259" key="14">
    <source>
        <dbReference type="Pfam" id="PF07522"/>
    </source>
</evidence>
<dbReference type="PANTHER" id="PTHR23240:SF8">
    <property type="entry name" value="PROTEIN ARTEMIS"/>
    <property type="match status" value="1"/>
</dbReference>
<name>A0A8J5CJT2_CHIOP</name>
<dbReference type="AlphaFoldDB" id="A0A8J5CJT2"/>
<evidence type="ECO:0000256" key="1">
    <source>
        <dbReference type="ARBA" id="ARBA00004123"/>
    </source>
</evidence>
<dbReference type="GO" id="GO:0000723">
    <property type="term" value="P:telomere maintenance"/>
    <property type="evidence" value="ECO:0007669"/>
    <property type="project" value="TreeGrafter"/>
</dbReference>
<dbReference type="Pfam" id="PF07522">
    <property type="entry name" value="DRMBL"/>
    <property type="match status" value="1"/>
</dbReference>
<protein>
    <recommendedName>
        <fullName evidence="11">Protein artemis</fullName>
    </recommendedName>
    <alternativeName>
        <fullName evidence="12">DNA cross-link repair 1C protein</fullName>
    </alternativeName>
</protein>
<keyword evidence="8" id="KW-0233">DNA recombination</keyword>
<feature type="region of interest" description="Disordered" evidence="13">
    <location>
        <begin position="579"/>
        <end position="607"/>
    </location>
</feature>
<dbReference type="GO" id="GO:0004519">
    <property type="term" value="F:endonuclease activity"/>
    <property type="evidence" value="ECO:0007669"/>
    <property type="project" value="UniProtKB-KW"/>
</dbReference>
<dbReference type="SUPFAM" id="SSF56281">
    <property type="entry name" value="Metallo-hydrolase/oxidoreductase"/>
    <property type="match status" value="1"/>
</dbReference>
<feature type="compositionally biased region" description="Low complexity" evidence="13">
    <location>
        <begin position="673"/>
        <end position="682"/>
    </location>
</feature>
<keyword evidence="6" id="KW-0378">Hydrolase</keyword>
<feature type="compositionally biased region" description="Low complexity" evidence="13">
    <location>
        <begin position="641"/>
        <end position="660"/>
    </location>
</feature>
<evidence type="ECO:0000256" key="8">
    <source>
        <dbReference type="ARBA" id="ARBA00023172"/>
    </source>
</evidence>
<dbReference type="InterPro" id="IPR011084">
    <property type="entry name" value="DRMBL"/>
</dbReference>
<evidence type="ECO:0000256" key="2">
    <source>
        <dbReference type="ARBA" id="ARBA00010304"/>
    </source>
</evidence>
<dbReference type="InterPro" id="IPR036866">
    <property type="entry name" value="RibonucZ/Hydroxyglut_hydro"/>
</dbReference>
<evidence type="ECO:0000256" key="9">
    <source>
        <dbReference type="ARBA" id="ARBA00023204"/>
    </source>
</evidence>
<dbReference type="Proteomes" id="UP000770661">
    <property type="component" value="Unassembled WGS sequence"/>
</dbReference>
<sequence>MSSFSGKLKEFPQISVDRFDGRNLASTAYFLSHAHSDHMVGLSSPQFLDHLESNSGVYLYCSSITARFLQASIRHRPLDPFVRPLPHEEPVKITVPNVAEEACHQLCVTLIPAGHCPGSVMFLFEGRGGTVLYTGDFRTGVGDVERIRALHNGDGTVKTVDSLHIDTTFCHRDILHFPTREESAAAIADLVEEWLARGNNHLIHLVCPAKYGYEYVYRSLHERFGMRVHVSRWKYRMYDTVPEIQDALTPDATETWVHACDWTISEVDEGEGEGTVRQLPCRCVPFGVDTAPSIRVIRPSAMFYTVYQSAKEVSQVVRDGTFCRVLLSMHASCTEVLDLVSYLRPRKVYPNVIPTNSTREEVLKLLHEALNRSGDHYSIEYGGNQQRRSLGSFKRQLQSNESSGSGTLEAVMYDGFLCSPSKRRRHSDSNMTLVLPTPRVNMKGSLSLEGEARCEPPTPSQASPSTTTTTAATHPSPGPSLEWVDPYPPSPASSSSSSPCKYSEGLGQEDSRASRGYMEGGRQVIVKVRGAGGPGGAGPGWGGSLMSVDGDLEEDADSHSVISFVKTSQDSLELASVFSEEARDSPGPPPAVTVVERPASSAGVAGESDMKRCRKLWYQHKHFSTPVHEDVEKRFKVTPKAPLGPRSSSLPLPSPRQASPPLSPGNALPLITVSSPSDPSLVSDETSVTAVLSASDTDMIVDETPRERPSVICGPAAAVVDRDRDRGVDRVDRGVECGGAEVEEVGQCRRAEERSSCLKTTRRRDNEVEVVTLEQQSL</sequence>
<proteinExistence type="inferred from homology"/>
<keyword evidence="16" id="KW-1185">Reference proteome</keyword>
<evidence type="ECO:0000256" key="7">
    <source>
        <dbReference type="ARBA" id="ARBA00022839"/>
    </source>
</evidence>
<feature type="domain" description="DNA repair metallo-beta-lactamase" evidence="14">
    <location>
        <begin position="242"/>
        <end position="355"/>
    </location>
</feature>
<keyword evidence="9" id="KW-0234">DNA repair</keyword>
<evidence type="ECO:0000313" key="16">
    <source>
        <dbReference type="Proteomes" id="UP000770661"/>
    </source>
</evidence>
<evidence type="ECO:0000313" key="15">
    <source>
        <dbReference type="EMBL" id="KAG0723543.1"/>
    </source>
</evidence>
<comment type="subcellular location">
    <subcellularLocation>
        <location evidence="1">Nucleus</location>
    </subcellularLocation>
</comment>
<feature type="compositionally biased region" description="Low complexity" evidence="13">
    <location>
        <begin position="460"/>
        <end position="475"/>
    </location>
</feature>
<evidence type="ECO:0000256" key="5">
    <source>
        <dbReference type="ARBA" id="ARBA00022763"/>
    </source>
</evidence>
<evidence type="ECO:0000256" key="3">
    <source>
        <dbReference type="ARBA" id="ARBA00022722"/>
    </source>
</evidence>
<dbReference type="GO" id="GO:0003684">
    <property type="term" value="F:damaged DNA binding"/>
    <property type="evidence" value="ECO:0007669"/>
    <property type="project" value="TreeGrafter"/>
</dbReference>
<dbReference type="GO" id="GO:0036297">
    <property type="term" value="P:interstrand cross-link repair"/>
    <property type="evidence" value="ECO:0007669"/>
    <property type="project" value="TreeGrafter"/>
</dbReference>
<keyword evidence="7" id="KW-0269">Exonuclease</keyword>
<comment type="caution">
    <text evidence="15">The sequence shown here is derived from an EMBL/GenBank/DDBJ whole genome shotgun (WGS) entry which is preliminary data.</text>
</comment>
<feature type="region of interest" description="Disordered" evidence="13">
    <location>
        <begin position="530"/>
        <end position="551"/>
    </location>
</feature>
<evidence type="ECO:0000256" key="4">
    <source>
        <dbReference type="ARBA" id="ARBA00022759"/>
    </source>
</evidence>
<feature type="region of interest" description="Disordered" evidence="13">
    <location>
        <begin position="628"/>
        <end position="682"/>
    </location>
</feature>
<dbReference type="Gene3D" id="3.60.15.10">
    <property type="entry name" value="Ribonuclease Z/Hydroxyacylglutathione hydrolase-like"/>
    <property type="match status" value="1"/>
</dbReference>
<dbReference type="GO" id="GO:0006303">
    <property type="term" value="P:double-strand break repair via nonhomologous end joining"/>
    <property type="evidence" value="ECO:0007669"/>
    <property type="project" value="TreeGrafter"/>
</dbReference>
<reference evidence="15" key="1">
    <citation type="submission" date="2020-07" db="EMBL/GenBank/DDBJ databases">
        <title>The High-quality genome of the commercially important snow crab, Chionoecetes opilio.</title>
        <authorList>
            <person name="Jeong J.-H."/>
            <person name="Ryu S."/>
        </authorList>
    </citation>
    <scope>NUCLEOTIDE SEQUENCE</scope>
    <source>
        <strain evidence="15">MADBK_172401_WGS</strain>
        <tissue evidence="15">Digestive gland</tissue>
    </source>
</reference>
<evidence type="ECO:0000256" key="6">
    <source>
        <dbReference type="ARBA" id="ARBA00022801"/>
    </source>
</evidence>
<dbReference type="EMBL" id="JACEEZ010008090">
    <property type="protein sequence ID" value="KAG0723543.1"/>
    <property type="molecule type" value="Genomic_DNA"/>
</dbReference>
<dbReference type="OrthoDB" id="262529at2759"/>
<feature type="compositionally biased region" description="Gly residues" evidence="13">
    <location>
        <begin position="530"/>
        <end position="543"/>
    </location>
</feature>
<keyword evidence="4" id="KW-0255">Endonuclease</keyword>
<keyword evidence="3" id="KW-0540">Nuclease</keyword>
<dbReference type="PANTHER" id="PTHR23240">
    <property type="entry name" value="DNA CROSS-LINK REPAIR PROTEIN PSO2/SNM1-RELATED"/>
    <property type="match status" value="1"/>
</dbReference>